<accession>A0ACC1YC35</accession>
<name>A0ACC1YC35_MELAZ</name>
<gene>
    <name evidence="1" type="ORF">OWV82_009026</name>
</gene>
<keyword evidence="2" id="KW-1185">Reference proteome</keyword>
<sequence>MDERLKKITGNGDVDALYSLLVEDPLVLERIDRLPIVDTPLHIAAAAGNTRFAMEIVTLKPSFARKLNPQGLSPIHLALQNGHDPTVKAMIADDTELVRVKAKGRITPLHYAAEIDNFNLLAEFLNVCPSSVEDLTVKRETAVHIAVKNKKRKAFKVLKGWLLRNKREILKWTDEDGNNALHIATSTNQLQVMEMLIENVDINAMNSANLTAMDIYLLQENSLNQKIGNVLRRAKAKTASEITMPPVTLADKLMILAKLQSGDKQ</sequence>
<reference evidence="1 2" key="1">
    <citation type="journal article" date="2023" name="Science">
        <title>Complex scaffold remodeling in plant triterpene biosynthesis.</title>
        <authorList>
            <person name="De La Pena R."/>
            <person name="Hodgson H."/>
            <person name="Liu J.C."/>
            <person name="Stephenson M.J."/>
            <person name="Martin A.C."/>
            <person name="Owen C."/>
            <person name="Harkess A."/>
            <person name="Leebens-Mack J."/>
            <person name="Jimenez L.E."/>
            <person name="Osbourn A."/>
            <person name="Sattely E.S."/>
        </authorList>
    </citation>
    <scope>NUCLEOTIDE SEQUENCE [LARGE SCALE GENOMIC DNA]</scope>
    <source>
        <strain evidence="2">cv. JPN11</strain>
        <tissue evidence="1">Leaf</tissue>
    </source>
</reference>
<dbReference type="EMBL" id="CM051397">
    <property type="protein sequence ID" value="KAJ4721327.1"/>
    <property type="molecule type" value="Genomic_DNA"/>
</dbReference>
<proteinExistence type="predicted"/>
<evidence type="ECO:0000313" key="1">
    <source>
        <dbReference type="EMBL" id="KAJ4721327.1"/>
    </source>
</evidence>
<protein>
    <submittedName>
        <fullName evidence="1">Ankyrin repeat family protein</fullName>
    </submittedName>
</protein>
<dbReference type="Proteomes" id="UP001164539">
    <property type="component" value="Chromosome 4"/>
</dbReference>
<evidence type="ECO:0000313" key="2">
    <source>
        <dbReference type="Proteomes" id="UP001164539"/>
    </source>
</evidence>
<organism evidence="1 2">
    <name type="scientific">Melia azedarach</name>
    <name type="common">Chinaberry tree</name>
    <dbReference type="NCBI Taxonomy" id="155640"/>
    <lineage>
        <taxon>Eukaryota</taxon>
        <taxon>Viridiplantae</taxon>
        <taxon>Streptophyta</taxon>
        <taxon>Embryophyta</taxon>
        <taxon>Tracheophyta</taxon>
        <taxon>Spermatophyta</taxon>
        <taxon>Magnoliopsida</taxon>
        <taxon>eudicotyledons</taxon>
        <taxon>Gunneridae</taxon>
        <taxon>Pentapetalae</taxon>
        <taxon>rosids</taxon>
        <taxon>malvids</taxon>
        <taxon>Sapindales</taxon>
        <taxon>Meliaceae</taxon>
        <taxon>Melia</taxon>
    </lineage>
</organism>
<comment type="caution">
    <text evidence="1">The sequence shown here is derived from an EMBL/GenBank/DDBJ whole genome shotgun (WGS) entry which is preliminary data.</text>
</comment>